<keyword evidence="13" id="KW-1185">Reference proteome</keyword>
<evidence type="ECO:0000256" key="5">
    <source>
        <dbReference type="ARBA" id="ARBA00022759"/>
    </source>
</evidence>
<feature type="domain" description="Reverse transcriptase RNase H-like" evidence="10">
    <location>
        <begin position="539"/>
        <end position="589"/>
    </location>
</feature>
<evidence type="ECO:0000256" key="1">
    <source>
        <dbReference type="ARBA" id="ARBA00012493"/>
    </source>
</evidence>
<evidence type="ECO:0000259" key="9">
    <source>
        <dbReference type="Pfam" id="PF00078"/>
    </source>
</evidence>
<dbReference type="GO" id="GO:0016787">
    <property type="term" value="F:hydrolase activity"/>
    <property type="evidence" value="ECO:0007669"/>
    <property type="project" value="UniProtKB-KW"/>
</dbReference>
<evidence type="ECO:0000256" key="6">
    <source>
        <dbReference type="ARBA" id="ARBA00022801"/>
    </source>
</evidence>
<evidence type="ECO:0000256" key="4">
    <source>
        <dbReference type="ARBA" id="ARBA00022722"/>
    </source>
</evidence>
<dbReference type="InterPro" id="IPR041373">
    <property type="entry name" value="RT_RNaseH"/>
</dbReference>
<dbReference type="InterPro" id="IPR000477">
    <property type="entry name" value="RT_dom"/>
</dbReference>
<evidence type="ECO:0000256" key="3">
    <source>
        <dbReference type="ARBA" id="ARBA00022695"/>
    </source>
</evidence>
<dbReference type="AlphaFoldDB" id="A0A5J4NI32"/>
<keyword evidence="6" id="KW-0378">Hydrolase</keyword>
<proteinExistence type="predicted"/>
<dbReference type="Gene3D" id="3.10.10.10">
    <property type="entry name" value="HIV Type 1 Reverse Transcriptase, subunit A, domain 1"/>
    <property type="match status" value="1"/>
</dbReference>
<dbReference type="Pfam" id="PF17919">
    <property type="entry name" value="RT_RNaseH_2"/>
    <property type="match status" value="1"/>
</dbReference>
<dbReference type="PANTHER" id="PTHR37984">
    <property type="entry name" value="PROTEIN CBG26694"/>
    <property type="match status" value="1"/>
</dbReference>
<dbReference type="SUPFAM" id="SSF56672">
    <property type="entry name" value="DNA/RNA polymerases"/>
    <property type="match status" value="1"/>
</dbReference>
<keyword evidence="5" id="KW-0255">Endonuclease</keyword>
<name>A0A5J4NI32_9TREM</name>
<dbReference type="InterPro" id="IPR043502">
    <property type="entry name" value="DNA/RNA_pol_sf"/>
</dbReference>
<organism evidence="12 13">
    <name type="scientific">Paragonimus westermani</name>
    <dbReference type="NCBI Taxonomy" id="34504"/>
    <lineage>
        <taxon>Eukaryota</taxon>
        <taxon>Metazoa</taxon>
        <taxon>Spiralia</taxon>
        <taxon>Lophotrochozoa</taxon>
        <taxon>Platyhelminthes</taxon>
        <taxon>Trematoda</taxon>
        <taxon>Digenea</taxon>
        <taxon>Plagiorchiida</taxon>
        <taxon>Troglotremata</taxon>
        <taxon>Troglotrematidae</taxon>
        <taxon>Paragonimus</taxon>
    </lineage>
</organism>
<dbReference type="Pfam" id="PF00078">
    <property type="entry name" value="RVT_1"/>
    <property type="match status" value="1"/>
</dbReference>
<dbReference type="EC" id="2.7.7.49" evidence="1"/>
<dbReference type="InterPro" id="IPR021109">
    <property type="entry name" value="Peptidase_aspartic_dom_sf"/>
</dbReference>
<keyword evidence="2" id="KW-0808">Transferase</keyword>
<dbReference type="Proteomes" id="UP000324629">
    <property type="component" value="Unassembled WGS sequence"/>
</dbReference>
<evidence type="ECO:0000256" key="7">
    <source>
        <dbReference type="ARBA" id="ARBA00022918"/>
    </source>
</evidence>
<evidence type="ECO:0000259" key="11">
    <source>
        <dbReference type="Pfam" id="PF17919"/>
    </source>
</evidence>
<evidence type="ECO:0000256" key="8">
    <source>
        <dbReference type="ARBA" id="ARBA00023268"/>
    </source>
</evidence>
<keyword evidence="8" id="KW-0511">Multifunctional enzyme</keyword>
<dbReference type="InterPro" id="IPR041577">
    <property type="entry name" value="RT_RNaseH_2"/>
</dbReference>
<dbReference type="SUPFAM" id="SSF50630">
    <property type="entry name" value="Acid proteases"/>
    <property type="match status" value="1"/>
</dbReference>
<evidence type="ECO:0000313" key="13">
    <source>
        <dbReference type="Proteomes" id="UP000324629"/>
    </source>
</evidence>
<sequence length="609" mass="69688">MYEAHLTICRLTECEMNDSGHLYEHNTPTADLKQYAVDVHETFSLPDCVRNLCENLGTALTMAQGHMEDAQHRHKEQYDQHISDPVYPVGCRVWLHRPKHVITVGGTALKILGTQNGEIQIGSVRLRHATLVIDNVKETIIGADLLRRLKVSVDLERNELRVDGDVVRLHRDETKDQCRVGRVSMMSLPHCPISAIRQYVSEFADLFTNADDQYGFCRWMEHTIDLQPGEECRPVYRRIPFKLIPEVEKQLKEMLEKGIIQETSSPFSSLVVLTRKSDRTYRFCVDFRELNPVTIKDAFRMPQMEEIFAHLHEARVLSPTDLRSGYWQLPTARKDRVKIAFCVNGQQYEFLRMPFGLCNAPATFRRLLLRILEDQEGVTVYGDDIVVFSQTVSEHVDRLRAVLRRIDAAGLKLSSKKCQIGRRSIVCLGHTKSTAIKNFPAPKSKQQLRCFLGMVGYDPKFMPGFSQKAYPLFQLLRKDRKFVRTKHLEVAFNELKQEAASIRRCLTISKPSEPFTVSVDASDIGIGAVLSQPSGTIKMSAIVWTLEKWRTYLITTTVHVEIDHKPLIWLKTAKDPRGRLARWALRLQELNFTIGHVNGTNNELPDALS</sequence>
<feature type="domain" description="Reverse transcriptase/retrotransposon-derived protein RNase H-like" evidence="11">
    <location>
        <begin position="488"/>
        <end position="535"/>
    </location>
</feature>
<dbReference type="InterPro" id="IPR043128">
    <property type="entry name" value="Rev_trsase/Diguanyl_cyclase"/>
</dbReference>
<evidence type="ECO:0000259" key="10">
    <source>
        <dbReference type="Pfam" id="PF17917"/>
    </source>
</evidence>
<evidence type="ECO:0000256" key="2">
    <source>
        <dbReference type="ARBA" id="ARBA00022679"/>
    </source>
</evidence>
<dbReference type="CDD" id="cd01647">
    <property type="entry name" value="RT_LTR"/>
    <property type="match status" value="1"/>
</dbReference>
<feature type="domain" description="Reverse transcriptase" evidence="9">
    <location>
        <begin position="275"/>
        <end position="431"/>
    </location>
</feature>
<dbReference type="Pfam" id="PF17917">
    <property type="entry name" value="RT_RNaseH"/>
    <property type="match status" value="1"/>
</dbReference>
<evidence type="ECO:0000313" key="12">
    <source>
        <dbReference type="EMBL" id="KAA3675152.1"/>
    </source>
</evidence>
<dbReference type="GO" id="GO:0003964">
    <property type="term" value="F:RNA-directed DNA polymerase activity"/>
    <property type="evidence" value="ECO:0007669"/>
    <property type="project" value="UniProtKB-KW"/>
</dbReference>
<comment type="caution">
    <text evidence="12">The sequence shown here is derived from an EMBL/GenBank/DDBJ whole genome shotgun (WGS) entry which is preliminary data.</text>
</comment>
<protein>
    <recommendedName>
        <fullName evidence="1">RNA-directed DNA polymerase</fullName>
        <ecNumber evidence="1">2.7.7.49</ecNumber>
    </recommendedName>
</protein>
<accession>A0A5J4NI32</accession>
<dbReference type="GO" id="GO:0004519">
    <property type="term" value="F:endonuclease activity"/>
    <property type="evidence" value="ECO:0007669"/>
    <property type="project" value="UniProtKB-KW"/>
</dbReference>
<dbReference type="Gene3D" id="3.30.70.270">
    <property type="match status" value="2"/>
</dbReference>
<gene>
    <name evidence="12" type="ORF">DEA37_0006871</name>
</gene>
<reference evidence="12 13" key="1">
    <citation type="journal article" date="2019" name="Gigascience">
        <title>Whole-genome sequence of the oriental lung fluke Paragonimus westermani.</title>
        <authorList>
            <person name="Oey H."/>
            <person name="Zakrzewski M."/>
            <person name="Narain K."/>
            <person name="Devi K.R."/>
            <person name="Agatsuma T."/>
            <person name="Nawaratna S."/>
            <person name="Gobert G.N."/>
            <person name="Jones M.K."/>
            <person name="Ragan M.A."/>
            <person name="McManus D.P."/>
            <person name="Krause L."/>
        </authorList>
    </citation>
    <scope>NUCLEOTIDE SEQUENCE [LARGE SCALE GENOMIC DNA]</scope>
    <source>
        <strain evidence="12 13">IND2009</strain>
    </source>
</reference>
<dbReference type="CDD" id="cd09274">
    <property type="entry name" value="RNase_HI_RT_Ty3"/>
    <property type="match status" value="1"/>
</dbReference>
<dbReference type="Gene3D" id="2.40.70.10">
    <property type="entry name" value="Acid Proteases"/>
    <property type="match status" value="1"/>
</dbReference>
<keyword evidence="4" id="KW-0540">Nuclease</keyword>
<keyword evidence="7" id="KW-0695">RNA-directed DNA polymerase</keyword>
<dbReference type="EMBL" id="QNGE01002696">
    <property type="protein sequence ID" value="KAA3675152.1"/>
    <property type="molecule type" value="Genomic_DNA"/>
</dbReference>
<dbReference type="InterPro" id="IPR050951">
    <property type="entry name" value="Retrovirus_Pol_polyprotein"/>
</dbReference>
<keyword evidence="3" id="KW-0548">Nucleotidyltransferase</keyword>
<dbReference type="PANTHER" id="PTHR37984:SF5">
    <property type="entry name" value="PROTEIN NYNRIN-LIKE"/>
    <property type="match status" value="1"/>
</dbReference>